<dbReference type="EMBL" id="VIKS01000010">
    <property type="protein sequence ID" value="TQV86636.1"/>
    <property type="molecule type" value="Genomic_DNA"/>
</dbReference>
<reference evidence="5 6" key="1">
    <citation type="submission" date="2019-07" db="EMBL/GenBank/DDBJ databases">
        <title>Draft genome for Aliikangiella sp. M105.</title>
        <authorList>
            <person name="Wang G."/>
        </authorList>
    </citation>
    <scope>NUCLEOTIDE SEQUENCE [LARGE SCALE GENOMIC DNA]</scope>
    <source>
        <strain evidence="5 6">M105</strain>
    </source>
</reference>
<dbReference type="PANTHER" id="PTHR35089">
    <property type="entry name" value="CHAPERONE PROTEIN SKP"/>
    <property type="match status" value="1"/>
</dbReference>
<evidence type="ECO:0000256" key="3">
    <source>
        <dbReference type="SAM" id="Coils"/>
    </source>
</evidence>
<dbReference type="OrthoDB" id="6194798at2"/>
<dbReference type="PANTHER" id="PTHR35089:SF1">
    <property type="entry name" value="CHAPERONE PROTEIN SKP"/>
    <property type="match status" value="1"/>
</dbReference>
<accession>A0A545UAZ3</accession>
<dbReference type="GO" id="GO:0050821">
    <property type="term" value="P:protein stabilization"/>
    <property type="evidence" value="ECO:0007669"/>
    <property type="project" value="TreeGrafter"/>
</dbReference>
<dbReference type="Pfam" id="PF03938">
    <property type="entry name" value="OmpH"/>
    <property type="match status" value="1"/>
</dbReference>
<feature type="chain" id="PRO_5022155993" evidence="4">
    <location>
        <begin position="21"/>
        <end position="168"/>
    </location>
</feature>
<keyword evidence="6" id="KW-1185">Reference proteome</keyword>
<comment type="caution">
    <text evidence="5">The sequence shown here is derived from an EMBL/GenBank/DDBJ whole genome shotgun (WGS) entry which is preliminary data.</text>
</comment>
<feature type="coiled-coil region" evidence="3">
    <location>
        <begin position="44"/>
        <end position="71"/>
    </location>
</feature>
<dbReference type="InterPro" id="IPR005632">
    <property type="entry name" value="Chaperone_Skp"/>
</dbReference>
<proteinExistence type="inferred from homology"/>
<keyword evidence="3" id="KW-0175">Coiled coil</keyword>
<dbReference type="SMART" id="SM00935">
    <property type="entry name" value="OmpH"/>
    <property type="match status" value="1"/>
</dbReference>
<sequence>MFKKFLIAATLILTAGSLSAADLKIGVVDIQAVLQQAPQLKTVGESIQKKFKEQQDELAALRKKGTDLQEKAKRDAMTMTNPEKLKIQRELQSLDAEFELKQKFLEEDVSFTSKQERAKIMQRIMQAVKKVSEEEKFDLVVRSDVALHASSAINITNKVIALVSNPAG</sequence>
<dbReference type="GO" id="GO:0005829">
    <property type="term" value="C:cytosol"/>
    <property type="evidence" value="ECO:0007669"/>
    <property type="project" value="TreeGrafter"/>
</dbReference>
<protein>
    <submittedName>
        <fullName evidence="5">OmpH family outer membrane protein</fullName>
    </submittedName>
</protein>
<dbReference type="GO" id="GO:0051082">
    <property type="term" value="F:unfolded protein binding"/>
    <property type="evidence" value="ECO:0007669"/>
    <property type="project" value="InterPro"/>
</dbReference>
<dbReference type="AlphaFoldDB" id="A0A545UAZ3"/>
<dbReference type="Proteomes" id="UP000315439">
    <property type="component" value="Unassembled WGS sequence"/>
</dbReference>
<evidence type="ECO:0000313" key="6">
    <source>
        <dbReference type="Proteomes" id="UP000315439"/>
    </source>
</evidence>
<evidence type="ECO:0000256" key="1">
    <source>
        <dbReference type="ARBA" id="ARBA00009091"/>
    </source>
</evidence>
<comment type="similarity">
    <text evidence="1">Belongs to the Skp family.</text>
</comment>
<evidence type="ECO:0000256" key="4">
    <source>
        <dbReference type="SAM" id="SignalP"/>
    </source>
</evidence>
<dbReference type="SUPFAM" id="SSF111384">
    <property type="entry name" value="OmpH-like"/>
    <property type="match status" value="1"/>
</dbReference>
<feature type="signal peptide" evidence="4">
    <location>
        <begin position="1"/>
        <end position="20"/>
    </location>
</feature>
<evidence type="ECO:0000313" key="5">
    <source>
        <dbReference type="EMBL" id="TQV86636.1"/>
    </source>
</evidence>
<organism evidence="5 6">
    <name type="scientific">Aliikangiella coralliicola</name>
    <dbReference type="NCBI Taxonomy" id="2592383"/>
    <lineage>
        <taxon>Bacteria</taxon>
        <taxon>Pseudomonadati</taxon>
        <taxon>Pseudomonadota</taxon>
        <taxon>Gammaproteobacteria</taxon>
        <taxon>Oceanospirillales</taxon>
        <taxon>Pleioneaceae</taxon>
        <taxon>Aliikangiella</taxon>
    </lineage>
</organism>
<evidence type="ECO:0000256" key="2">
    <source>
        <dbReference type="ARBA" id="ARBA00022729"/>
    </source>
</evidence>
<dbReference type="RefSeq" id="WP_142932560.1">
    <property type="nucleotide sequence ID" value="NZ_ML660166.1"/>
</dbReference>
<dbReference type="Gene3D" id="3.30.910.20">
    <property type="entry name" value="Skp domain"/>
    <property type="match status" value="1"/>
</dbReference>
<keyword evidence="2 4" id="KW-0732">Signal</keyword>
<gene>
    <name evidence="5" type="ORF">FLL46_17235</name>
</gene>
<name>A0A545UAZ3_9GAMM</name>
<dbReference type="InterPro" id="IPR024930">
    <property type="entry name" value="Skp_dom_sf"/>
</dbReference>